<organism evidence="5 6">
    <name type="scientific">Chitiniphilus eburneus</name>
    <dbReference type="NCBI Taxonomy" id="2571148"/>
    <lineage>
        <taxon>Bacteria</taxon>
        <taxon>Pseudomonadati</taxon>
        <taxon>Pseudomonadota</taxon>
        <taxon>Betaproteobacteria</taxon>
        <taxon>Neisseriales</taxon>
        <taxon>Chitinibacteraceae</taxon>
        <taxon>Chitiniphilus</taxon>
    </lineage>
</organism>
<dbReference type="OrthoDB" id="2530535at2"/>
<dbReference type="PANTHER" id="PTHR44846">
    <property type="entry name" value="MANNOSYL-D-GLYCERATE TRANSPORT/METABOLISM SYSTEM REPRESSOR MNGR-RELATED"/>
    <property type="match status" value="1"/>
</dbReference>
<dbReference type="Gene3D" id="1.10.10.10">
    <property type="entry name" value="Winged helix-like DNA-binding domain superfamily/Winged helix DNA-binding domain"/>
    <property type="match status" value="1"/>
</dbReference>
<evidence type="ECO:0000259" key="4">
    <source>
        <dbReference type="PROSITE" id="PS50949"/>
    </source>
</evidence>
<dbReference type="GO" id="GO:0045892">
    <property type="term" value="P:negative regulation of DNA-templated transcription"/>
    <property type="evidence" value="ECO:0007669"/>
    <property type="project" value="TreeGrafter"/>
</dbReference>
<sequence>MAKLSQLPLYRQVMREVLAEIQAGAWREEEALPSEIDLGARFGVSQGTVRKALDELVVEGVLQRRQGVGTFVTGVRDYLAEAGFSSLTGDGAMAPSFELLGCVKIHAGEALAEMLGLRRGATLWQVRRLIRLQGRLIGLEEMLLPEAQFPVLEVRRIRELKCNLRALCWLDFGVRLKDGDLRLRAVGASAVEAKLLQVELNEPLLQLVRLARDFDGRPQMWSVAWIRTEQVAFEPPPGGTG</sequence>
<dbReference type="InterPro" id="IPR011663">
    <property type="entry name" value="UTRA"/>
</dbReference>
<dbReference type="InterPro" id="IPR036388">
    <property type="entry name" value="WH-like_DNA-bd_sf"/>
</dbReference>
<evidence type="ECO:0000256" key="2">
    <source>
        <dbReference type="ARBA" id="ARBA00023125"/>
    </source>
</evidence>
<dbReference type="Pfam" id="PF00392">
    <property type="entry name" value="GntR"/>
    <property type="match status" value="1"/>
</dbReference>
<reference evidence="5 6" key="1">
    <citation type="submission" date="2019-04" db="EMBL/GenBank/DDBJ databases">
        <title>Chitiniphilus eburnea sp. nov., a novel chitinolytic bacterium isolated from aquaculture sludge.</title>
        <authorList>
            <person name="Sheng M."/>
        </authorList>
    </citation>
    <scope>NUCLEOTIDE SEQUENCE [LARGE SCALE GENOMIC DNA]</scope>
    <source>
        <strain evidence="5 6">HX-2-15</strain>
    </source>
</reference>
<dbReference type="GO" id="GO:0003677">
    <property type="term" value="F:DNA binding"/>
    <property type="evidence" value="ECO:0007669"/>
    <property type="project" value="UniProtKB-KW"/>
</dbReference>
<dbReference type="Gene3D" id="3.40.1410.10">
    <property type="entry name" value="Chorismate lyase-like"/>
    <property type="match status" value="1"/>
</dbReference>
<proteinExistence type="predicted"/>
<comment type="caution">
    <text evidence="5">The sequence shown here is derived from an EMBL/GenBank/DDBJ whole genome shotgun (WGS) entry which is preliminary data.</text>
</comment>
<dbReference type="RefSeq" id="WP_136774463.1">
    <property type="nucleotide sequence ID" value="NZ_CP156074.1"/>
</dbReference>
<keyword evidence="1" id="KW-0805">Transcription regulation</keyword>
<accession>A0A4U0PKJ9</accession>
<protein>
    <submittedName>
        <fullName evidence="5">GntR family transcriptional regulator</fullName>
    </submittedName>
</protein>
<dbReference type="SUPFAM" id="SSF46785">
    <property type="entry name" value="Winged helix' DNA-binding domain"/>
    <property type="match status" value="1"/>
</dbReference>
<dbReference type="GO" id="GO:0003700">
    <property type="term" value="F:DNA-binding transcription factor activity"/>
    <property type="evidence" value="ECO:0007669"/>
    <property type="project" value="InterPro"/>
</dbReference>
<dbReference type="Pfam" id="PF07702">
    <property type="entry name" value="UTRA"/>
    <property type="match status" value="1"/>
</dbReference>
<keyword evidence="3" id="KW-0804">Transcription</keyword>
<dbReference type="AlphaFoldDB" id="A0A4U0PKJ9"/>
<dbReference type="PANTHER" id="PTHR44846:SF1">
    <property type="entry name" value="MANNOSYL-D-GLYCERATE TRANSPORT_METABOLISM SYSTEM REPRESSOR MNGR-RELATED"/>
    <property type="match status" value="1"/>
</dbReference>
<keyword evidence="6" id="KW-1185">Reference proteome</keyword>
<evidence type="ECO:0000256" key="3">
    <source>
        <dbReference type="ARBA" id="ARBA00023163"/>
    </source>
</evidence>
<dbReference type="InterPro" id="IPR028978">
    <property type="entry name" value="Chorismate_lyase_/UTRA_dom_sf"/>
</dbReference>
<gene>
    <name evidence="5" type="ORF">FAZ21_16065</name>
</gene>
<dbReference type="SMART" id="SM00345">
    <property type="entry name" value="HTH_GNTR"/>
    <property type="match status" value="1"/>
</dbReference>
<name>A0A4U0PKJ9_9NEIS</name>
<evidence type="ECO:0000313" key="5">
    <source>
        <dbReference type="EMBL" id="TJZ67752.1"/>
    </source>
</evidence>
<evidence type="ECO:0000313" key="6">
    <source>
        <dbReference type="Proteomes" id="UP000310016"/>
    </source>
</evidence>
<dbReference type="Proteomes" id="UP000310016">
    <property type="component" value="Unassembled WGS sequence"/>
</dbReference>
<dbReference type="SUPFAM" id="SSF64288">
    <property type="entry name" value="Chorismate lyase-like"/>
    <property type="match status" value="1"/>
</dbReference>
<dbReference type="InterPro" id="IPR050679">
    <property type="entry name" value="Bact_HTH_transcr_reg"/>
</dbReference>
<feature type="domain" description="HTH gntR-type" evidence="4">
    <location>
        <begin position="7"/>
        <end position="75"/>
    </location>
</feature>
<dbReference type="PROSITE" id="PS50949">
    <property type="entry name" value="HTH_GNTR"/>
    <property type="match status" value="1"/>
</dbReference>
<dbReference type="EMBL" id="SUMF01000026">
    <property type="protein sequence ID" value="TJZ67752.1"/>
    <property type="molecule type" value="Genomic_DNA"/>
</dbReference>
<dbReference type="CDD" id="cd07377">
    <property type="entry name" value="WHTH_GntR"/>
    <property type="match status" value="1"/>
</dbReference>
<dbReference type="SMART" id="SM00866">
    <property type="entry name" value="UTRA"/>
    <property type="match status" value="1"/>
</dbReference>
<dbReference type="InterPro" id="IPR036390">
    <property type="entry name" value="WH_DNA-bd_sf"/>
</dbReference>
<dbReference type="InterPro" id="IPR000524">
    <property type="entry name" value="Tscrpt_reg_HTH_GntR"/>
</dbReference>
<evidence type="ECO:0000256" key="1">
    <source>
        <dbReference type="ARBA" id="ARBA00023015"/>
    </source>
</evidence>
<dbReference type="PRINTS" id="PR00035">
    <property type="entry name" value="HTHGNTR"/>
</dbReference>
<keyword evidence="2" id="KW-0238">DNA-binding</keyword>